<dbReference type="Gene3D" id="3.40.190.10">
    <property type="entry name" value="Periplasmic binding protein-like II"/>
    <property type="match status" value="2"/>
</dbReference>
<sequence length="573" mass="63432">MRKVGPGQADIAANRTGEGTRMKKIGVASFAMLLAAATAFSGCTKQNTAESPAKGSEDPKASQAPSASPVKEEGYSLPIVKDGSVTLRYGGWDNWYAPASLSQNLPVWQEIEKRTGVKIKWEVAPVAQYTTSMQAKLAAAKDLPDIIALPIELSKAIESGVIEPLDELINKYAPNIKKFMADNPTEFNKMKAPDGKLYSLAAVTTGGAMTDPFGFLIRKDWLDKLGLQEPKTLDDWYNALKAIKEKDPNGNGKADEIPFMPQYGYKGLGMFGNALGLHLFYSNGYYPDENGKVRFEWMTPEAKELVVWLNKLYKEGLIDPGFLQKTEETIIAGISRDQVGSTIHFLSRAGQFDTLAQQAGASNANWLLTIPPAQPGYKPHYEKYGPISGNWVISKESKNKEAAIKWLDYIYASEEGNRLVTFGIEGVSYKMVNGEPEYMDFVMKNPDGLDPANTLRSIGAYPPTPWIRAAKGPLSKSPAALLKNNPKSLEQAKRVESMMVDNEPFAVITAQEIEELAFVSADMQTYIDETIVNFITGKEPIDWEKFTAKLKQYGIEKILKVSQQQYDRFINKQ</sequence>
<keyword evidence="4" id="KW-0564">Palmitate</keyword>
<organism evidence="7 8">
    <name type="scientific">Paenibacillus contaminans</name>
    <dbReference type="NCBI Taxonomy" id="450362"/>
    <lineage>
        <taxon>Bacteria</taxon>
        <taxon>Bacillati</taxon>
        <taxon>Bacillota</taxon>
        <taxon>Bacilli</taxon>
        <taxon>Bacillales</taxon>
        <taxon>Paenibacillaceae</taxon>
        <taxon>Paenibacillus</taxon>
    </lineage>
</organism>
<evidence type="ECO:0000256" key="4">
    <source>
        <dbReference type="ARBA" id="ARBA00023139"/>
    </source>
</evidence>
<evidence type="ECO:0008006" key="9">
    <source>
        <dbReference type="Google" id="ProtNLM"/>
    </source>
</evidence>
<keyword evidence="2" id="KW-0732">Signal</keyword>
<evidence type="ECO:0000256" key="3">
    <source>
        <dbReference type="ARBA" id="ARBA00023136"/>
    </source>
</evidence>
<evidence type="ECO:0000313" key="7">
    <source>
        <dbReference type="EMBL" id="RAV12621.1"/>
    </source>
</evidence>
<evidence type="ECO:0000256" key="1">
    <source>
        <dbReference type="ARBA" id="ARBA00022475"/>
    </source>
</evidence>
<keyword evidence="3" id="KW-0472">Membrane</keyword>
<dbReference type="EMBL" id="QMFB01000032">
    <property type="protein sequence ID" value="RAV12621.1"/>
    <property type="molecule type" value="Genomic_DNA"/>
</dbReference>
<keyword evidence="1" id="KW-1003">Cell membrane</keyword>
<name>A0A329LXM1_9BACL</name>
<dbReference type="SUPFAM" id="SSF53850">
    <property type="entry name" value="Periplasmic binding protein-like II"/>
    <property type="match status" value="1"/>
</dbReference>
<dbReference type="PANTHER" id="PTHR43649">
    <property type="entry name" value="ARABINOSE-BINDING PROTEIN-RELATED"/>
    <property type="match status" value="1"/>
</dbReference>
<dbReference type="InterPro" id="IPR006059">
    <property type="entry name" value="SBP"/>
</dbReference>
<dbReference type="Proteomes" id="UP000250369">
    <property type="component" value="Unassembled WGS sequence"/>
</dbReference>
<proteinExistence type="predicted"/>
<feature type="region of interest" description="Disordered" evidence="6">
    <location>
        <begin position="46"/>
        <end position="73"/>
    </location>
</feature>
<keyword evidence="5" id="KW-0449">Lipoprotein</keyword>
<dbReference type="PANTHER" id="PTHR43649:SF33">
    <property type="entry name" value="POLYGALACTURONAN_RHAMNOGALACTURONAN-BINDING PROTEIN YTCQ"/>
    <property type="match status" value="1"/>
</dbReference>
<dbReference type="InterPro" id="IPR050490">
    <property type="entry name" value="Bact_solute-bd_prot1"/>
</dbReference>
<dbReference type="AlphaFoldDB" id="A0A329LXM1"/>
<accession>A0A329LXM1</accession>
<evidence type="ECO:0000256" key="2">
    <source>
        <dbReference type="ARBA" id="ARBA00022729"/>
    </source>
</evidence>
<keyword evidence="8" id="KW-1185">Reference proteome</keyword>
<comment type="caution">
    <text evidence="7">The sequence shown here is derived from an EMBL/GenBank/DDBJ whole genome shotgun (WGS) entry which is preliminary data.</text>
</comment>
<reference evidence="7 8" key="1">
    <citation type="journal article" date="2009" name="Int. J. Syst. Evol. Microbiol.">
        <title>Paenibacillus contaminans sp. nov., isolated from a contaminated laboratory plate.</title>
        <authorList>
            <person name="Chou J.H."/>
            <person name="Lee J.H."/>
            <person name="Lin M.C."/>
            <person name="Chang P.S."/>
            <person name="Arun A.B."/>
            <person name="Young C.C."/>
            <person name="Chen W.M."/>
        </authorList>
    </citation>
    <scope>NUCLEOTIDE SEQUENCE [LARGE SCALE GENOMIC DNA]</scope>
    <source>
        <strain evidence="7 8">CKOBP-6</strain>
    </source>
</reference>
<evidence type="ECO:0000313" key="8">
    <source>
        <dbReference type="Proteomes" id="UP000250369"/>
    </source>
</evidence>
<evidence type="ECO:0000256" key="5">
    <source>
        <dbReference type="ARBA" id="ARBA00023288"/>
    </source>
</evidence>
<gene>
    <name evidence="7" type="ORF">DQG23_34105</name>
</gene>
<protein>
    <recommendedName>
        <fullName evidence="9">ABC transporter substrate-binding protein</fullName>
    </recommendedName>
</protein>
<evidence type="ECO:0000256" key="6">
    <source>
        <dbReference type="SAM" id="MobiDB-lite"/>
    </source>
</evidence>
<dbReference type="Pfam" id="PF01547">
    <property type="entry name" value="SBP_bac_1"/>
    <property type="match status" value="1"/>
</dbReference>